<dbReference type="Pfam" id="PF02902">
    <property type="entry name" value="Peptidase_C48"/>
    <property type="match status" value="1"/>
</dbReference>
<keyword evidence="4" id="KW-0788">Thiol protease</keyword>
<comment type="similarity">
    <text evidence="1">Belongs to the peptidase C48 family.</text>
</comment>
<dbReference type="InterPro" id="IPR003653">
    <property type="entry name" value="Peptidase_C48_C"/>
</dbReference>
<evidence type="ECO:0000313" key="7">
    <source>
        <dbReference type="Proteomes" id="UP000614601"/>
    </source>
</evidence>
<dbReference type="SUPFAM" id="SSF54001">
    <property type="entry name" value="Cysteine proteinases"/>
    <property type="match status" value="1"/>
</dbReference>
<dbReference type="PANTHER" id="PTHR46468">
    <property type="entry name" value="SENTRIN-SPECIFIC PROTEASE 8"/>
    <property type="match status" value="1"/>
</dbReference>
<dbReference type="GO" id="GO:0006508">
    <property type="term" value="P:proteolysis"/>
    <property type="evidence" value="ECO:0007669"/>
    <property type="project" value="UniProtKB-KW"/>
</dbReference>
<evidence type="ECO:0000313" key="6">
    <source>
        <dbReference type="EMBL" id="CAD5218809.1"/>
    </source>
</evidence>
<evidence type="ECO:0000256" key="3">
    <source>
        <dbReference type="ARBA" id="ARBA00022801"/>
    </source>
</evidence>
<dbReference type="GO" id="GO:0008234">
    <property type="term" value="F:cysteine-type peptidase activity"/>
    <property type="evidence" value="ECO:0007669"/>
    <property type="project" value="UniProtKB-KW"/>
</dbReference>
<dbReference type="Gene3D" id="3.40.395.10">
    <property type="entry name" value="Adenoviral Proteinase, Chain A"/>
    <property type="match status" value="1"/>
</dbReference>
<proteinExistence type="inferred from homology"/>
<feature type="domain" description="Ubiquitin-like protease family profile" evidence="5">
    <location>
        <begin position="1"/>
        <end position="176"/>
    </location>
</feature>
<dbReference type="GO" id="GO:0019784">
    <property type="term" value="F:deNEDDylase activity"/>
    <property type="evidence" value="ECO:0007669"/>
    <property type="project" value="InterPro"/>
</dbReference>
<accession>A0A811KRM0</accession>
<dbReference type="AlphaFoldDB" id="A0A811KRM0"/>
<evidence type="ECO:0000256" key="1">
    <source>
        <dbReference type="ARBA" id="ARBA00005234"/>
    </source>
</evidence>
<dbReference type="EMBL" id="CAJFCW020000004">
    <property type="protein sequence ID" value="CAG9111807.1"/>
    <property type="molecule type" value="Genomic_DNA"/>
</dbReference>
<keyword evidence="3" id="KW-0378">Hydrolase</keyword>
<gene>
    <name evidence="6" type="ORF">BOKJ2_LOCUS8019</name>
</gene>
<evidence type="ECO:0000256" key="2">
    <source>
        <dbReference type="ARBA" id="ARBA00022670"/>
    </source>
</evidence>
<dbReference type="Proteomes" id="UP000783686">
    <property type="component" value="Unassembled WGS sequence"/>
</dbReference>
<dbReference type="OrthoDB" id="5065855at2759"/>
<comment type="caution">
    <text evidence="6">The sequence shown here is derived from an EMBL/GenBank/DDBJ whole genome shotgun (WGS) entry which is preliminary data.</text>
</comment>
<dbReference type="InterPro" id="IPR044613">
    <property type="entry name" value="Nep1/2-like"/>
</dbReference>
<sequence length="225" mass="25979">MSRLASNRKICTYEDFTVFEGDFRSICSGWLTDTAVNFGAIYLKNQILGGKNDQVCLVYAFMCELIKYCDLRRSEAQELLKSVGADKKKWTAFILNDNVDPTVVSGGCHWTLLMHDPTKNIIWQLDPMSANVPPHCFQFYQRIKTFFGHEYKVLECPKMTVNGSCGVYVLEYLHVIFQSIKNDIKDIREMDFSRINDKFAAERRISYCKILNSLAEEQKRPPVDV</sequence>
<evidence type="ECO:0000256" key="4">
    <source>
        <dbReference type="ARBA" id="ARBA00022807"/>
    </source>
</evidence>
<name>A0A811KRM0_9BILA</name>
<protein>
    <recommendedName>
        <fullName evidence="5">Ubiquitin-like protease family profile domain-containing protein</fullName>
    </recommendedName>
</protein>
<dbReference type="EMBL" id="CAJFDH010000004">
    <property type="protein sequence ID" value="CAD5218809.1"/>
    <property type="molecule type" value="Genomic_DNA"/>
</dbReference>
<evidence type="ECO:0000259" key="5">
    <source>
        <dbReference type="PROSITE" id="PS50600"/>
    </source>
</evidence>
<dbReference type="Proteomes" id="UP000614601">
    <property type="component" value="Unassembled WGS sequence"/>
</dbReference>
<dbReference type="PROSITE" id="PS50600">
    <property type="entry name" value="ULP_PROTEASE"/>
    <property type="match status" value="1"/>
</dbReference>
<keyword evidence="7" id="KW-1185">Reference proteome</keyword>
<keyword evidence="2" id="KW-0645">Protease</keyword>
<dbReference type="GO" id="GO:0000338">
    <property type="term" value="P:protein deneddylation"/>
    <property type="evidence" value="ECO:0007669"/>
    <property type="project" value="TreeGrafter"/>
</dbReference>
<dbReference type="PANTHER" id="PTHR46468:SF1">
    <property type="entry name" value="SENTRIN-SPECIFIC PROTEASE 8"/>
    <property type="match status" value="1"/>
</dbReference>
<organism evidence="6 7">
    <name type="scientific">Bursaphelenchus okinawaensis</name>
    <dbReference type="NCBI Taxonomy" id="465554"/>
    <lineage>
        <taxon>Eukaryota</taxon>
        <taxon>Metazoa</taxon>
        <taxon>Ecdysozoa</taxon>
        <taxon>Nematoda</taxon>
        <taxon>Chromadorea</taxon>
        <taxon>Rhabditida</taxon>
        <taxon>Tylenchina</taxon>
        <taxon>Tylenchomorpha</taxon>
        <taxon>Aphelenchoidea</taxon>
        <taxon>Aphelenchoididae</taxon>
        <taxon>Bursaphelenchus</taxon>
    </lineage>
</organism>
<reference evidence="6" key="1">
    <citation type="submission" date="2020-09" db="EMBL/GenBank/DDBJ databases">
        <authorList>
            <person name="Kikuchi T."/>
        </authorList>
    </citation>
    <scope>NUCLEOTIDE SEQUENCE</scope>
    <source>
        <strain evidence="6">SH1</strain>
    </source>
</reference>
<dbReference type="InterPro" id="IPR038765">
    <property type="entry name" value="Papain-like_cys_pep_sf"/>
</dbReference>